<reference evidence="1" key="1">
    <citation type="submission" date="2020-06" db="EMBL/GenBank/DDBJ databases">
        <authorList>
            <person name="Li T."/>
            <person name="Hu X."/>
            <person name="Zhang T."/>
            <person name="Song X."/>
            <person name="Zhang H."/>
            <person name="Dai N."/>
            <person name="Sheng W."/>
            <person name="Hou X."/>
            <person name="Wei L."/>
        </authorList>
    </citation>
    <scope>NUCLEOTIDE SEQUENCE</scope>
    <source>
        <strain evidence="1">KEN1</strain>
        <tissue evidence="1">Leaf</tissue>
    </source>
</reference>
<organism evidence="1">
    <name type="scientific">Sesamum latifolium</name>
    <dbReference type="NCBI Taxonomy" id="2727402"/>
    <lineage>
        <taxon>Eukaryota</taxon>
        <taxon>Viridiplantae</taxon>
        <taxon>Streptophyta</taxon>
        <taxon>Embryophyta</taxon>
        <taxon>Tracheophyta</taxon>
        <taxon>Spermatophyta</taxon>
        <taxon>Magnoliopsida</taxon>
        <taxon>eudicotyledons</taxon>
        <taxon>Gunneridae</taxon>
        <taxon>Pentapetalae</taxon>
        <taxon>asterids</taxon>
        <taxon>lamiids</taxon>
        <taxon>Lamiales</taxon>
        <taxon>Pedaliaceae</taxon>
        <taxon>Sesamum</taxon>
    </lineage>
</organism>
<name>A0AAW2XI47_9LAMI</name>
<accession>A0AAW2XI47</accession>
<comment type="caution">
    <text evidence="1">The sequence shown here is derived from an EMBL/GenBank/DDBJ whole genome shotgun (WGS) entry which is preliminary data.</text>
</comment>
<reference evidence="1" key="2">
    <citation type="journal article" date="2024" name="Plant">
        <title>Genomic evolution and insights into agronomic trait innovations of Sesamum species.</title>
        <authorList>
            <person name="Miao H."/>
            <person name="Wang L."/>
            <person name="Qu L."/>
            <person name="Liu H."/>
            <person name="Sun Y."/>
            <person name="Le M."/>
            <person name="Wang Q."/>
            <person name="Wei S."/>
            <person name="Zheng Y."/>
            <person name="Lin W."/>
            <person name="Duan Y."/>
            <person name="Cao H."/>
            <person name="Xiong S."/>
            <person name="Wang X."/>
            <person name="Wei L."/>
            <person name="Li C."/>
            <person name="Ma Q."/>
            <person name="Ju M."/>
            <person name="Zhao R."/>
            <person name="Li G."/>
            <person name="Mu C."/>
            <person name="Tian Q."/>
            <person name="Mei H."/>
            <person name="Zhang T."/>
            <person name="Gao T."/>
            <person name="Zhang H."/>
        </authorList>
    </citation>
    <scope>NUCLEOTIDE SEQUENCE</scope>
    <source>
        <strain evidence="1">KEN1</strain>
    </source>
</reference>
<proteinExistence type="predicted"/>
<gene>
    <name evidence="1" type="ORF">Slati_1323700</name>
</gene>
<dbReference type="Pfam" id="PF14223">
    <property type="entry name" value="Retrotran_gag_2"/>
    <property type="match status" value="1"/>
</dbReference>
<sequence>MDIDYAIRKTEPAPITETSQPDEVDLYEKWERSNRFSVMLIKTNISVSIWGSVDQHNNKLTGLNGVREHIMQMRDIAAQLKSLEVDMSESFLVHYILNTLPTQYAPYKIS</sequence>
<dbReference type="EMBL" id="JACGWN010000004">
    <property type="protein sequence ID" value="KAL0453456.1"/>
    <property type="molecule type" value="Genomic_DNA"/>
</dbReference>
<evidence type="ECO:0000313" key="1">
    <source>
        <dbReference type="EMBL" id="KAL0453456.1"/>
    </source>
</evidence>
<dbReference type="AlphaFoldDB" id="A0AAW2XI47"/>
<evidence type="ECO:0008006" key="2">
    <source>
        <dbReference type="Google" id="ProtNLM"/>
    </source>
</evidence>
<protein>
    <recommendedName>
        <fullName evidence="2">UBN2_2 domain-containing protein</fullName>
    </recommendedName>
</protein>